<evidence type="ECO:0000256" key="7">
    <source>
        <dbReference type="SAM" id="SignalP"/>
    </source>
</evidence>
<feature type="chain" id="PRO_5039050408" description="beta-N-acetylhexosaminidase" evidence="7">
    <location>
        <begin position="24"/>
        <end position="651"/>
    </location>
</feature>
<dbReference type="EMBL" id="DXEZ01000190">
    <property type="protein sequence ID" value="HIX54719.1"/>
    <property type="molecule type" value="Genomic_DNA"/>
</dbReference>
<sequence length="651" mass="75327">MLKTQSFLLILWLIGTVLSTAHAQSNIIPMPISIATEDELVDLSKGIVIDTSQLTDEQLQQIQTFSTAHNIPVHTQKKTGAVRLLFKTRLTMQVEPWQEEEAYELKVRKRVIIISANHQKGFHNAFQTLRQLDVTDRHLQKMTINDVPAFPFRGFLIDVGRNFLPLELIKEQIDFMALYKLNVLHFHFTEDIAWRLFSGKYPGLTAADNMLRNKGDLYTAKQFQEIIDYCKKNNILLLPEIDMPGHSDAFTRFFGVDMQSKKGMIHIKELLKEFKENFPELEFLHIGGDEVEIKNKNFMPEITRYVESLGFNKTMGWDPGSNLEPQTIRQLWMGGPERVVESESMFIDSKHLYINHMDPLETVTTLFYRKIGEVGKHHSSLLGATLCVWPDRLIEKPLDMYLQSAVFPGMLSFSERVWRGGGLSGWVANIPTKRYQELDFIEFEARILNHKNIWFQGKPFPYQKQSHQIWDLIGPYANGGDVFKSFGLEEDPTNQDVYVSQKAIGGTVVLRHWWDPLVASAIEKPQENTTWYARRFIWSDEEVQKKFWIGFNDLSRSYASDSPKLNTWDDKGSKVWVNGSEVMPPVWTHAGEKGDMERAYVDEGYSYREPTLITLKKGWNVVLLKVPVASFQGKDWQNPTKWMFTFVEVEN</sequence>
<keyword evidence="5" id="KW-0326">Glycosidase</keyword>
<gene>
    <name evidence="10" type="ORF">H9853_06815</name>
</gene>
<accession>A0A9D1W8R4</accession>
<evidence type="ECO:0000256" key="5">
    <source>
        <dbReference type="ARBA" id="ARBA00023295"/>
    </source>
</evidence>
<dbReference type="SUPFAM" id="SSF55545">
    <property type="entry name" value="beta-N-acetylhexosaminidase-like domain"/>
    <property type="match status" value="1"/>
</dbReference>
<dbReference type="Gene3D" id="3.20.20.80">
    <property type="entry name" value="Glycosidases"/>
    <property type="match status" value="1"/>
</dbReference>
<dbReference type="EC" id="3.2.1.52" evidence="3"/>
<dbReference type="GO" id="GO:0016020">
    <property type="term" value="C:membrane"/>
    <property type="evidence" value="ECO:0007669"/>
    <property type="project" value="TreeGrafter"/>
</dbReference>
<organism evidence="10 11">
    <name type="scientific">Candidatus Sphingobacterium stercoripullorum</name>
    <dbReference type="NCBI Taxonomy" id="2838759"/>
    <lineage>
        <taxon>Bacteria</taxon>
        <taxon>Pseudomonadati</taxon>
        <taxon>Bacteroidota</taxon>
        <taxon>Sphingobacteriia</taxon>
        <taxon>Sphingobacteriales</taxon>
        <taxon>Sphingobacteriaceae</taxon>
        <taxon>Sphingobacterium</taxon>
    </lineage>
</organism>
<evidence type="ECO:0000256" key="6">
    <source>
        <dbReference type="PIRSR" id="PIRSR625705-1"/>
    </source>
</evidence>
<feature type="active site" description="Proton donor" evidence="6">
    <location>
        <position position="290"/>
    </location>
</feature>
<dbReference type="PANTHER" id="PTHR22600">
    <property type="entry name" value="BETA-HEXOSAMINIDASE"/>
    <property type="match status" value="1"/>
</dbReference>
<dbReference type="Gene3D" id="3.30.379.10">
    <property type="entry name" value="Chitobiase/beta-hexosaminidase domain 2-like"/>
    <property type="match status" value="1"/>
</dbReference>
<dbReference type="InterPro" id="IPR015883">
    <property type="entry name" value="Glyco_hydro_20_cat"/>
</dbReference>
<evidence type="ECO:0000256" key="1">
    <source>
        <dbReference type="ARBA" id="ARBA00001231"/>
    </source>
</evidence>
<feature type="signal peptide" evidence="7">
    <location>
        <begin position="1"/>
        <end position="23"/>
    </location>
</feature>
<evidence type="ECO:0000313" key="11">
    <source>
        <dbReference type="Proteomes" id="UP000824156"/>
    </source>
</evidence>
<dbReference type="AlphaFoldDB" id="A0A9D1W8R4"/>
<dbReference type="GO" id="GO:0005975">
    <property type="term" value="P:carbohydrate metabolic process"/>
    <property type="evidence" value="ECO:0007669"/>
    <property type="project" value="InterPro"/>
</dbReference>
<keyword evidence="4" id="KW-0378">Hydrolase</keyword>
<dbReference type="InterPro" id="IPR017853">
    <property type="entry name" value="GH"/>
</dbReference>
<evidence type="ECO:0000259" key="8">
    <source>
        <dbReference type="Pfam" id="PF00728"/>
    </source>
</evidence>
<feature type="domain" description="Glycoside hydrolase family 20 catalytic" evidence="8">
    <location>
        <begin position="150"/>
        <end position="250"/>
    </location>
</feature>
<dbReference type="PANTHER" id="PTHR22600:SF57">
    <property type="entry name" value="BETA-N-ACETYLHEXOSAMINIDASE"/>
    <property type="match status" value="1"/>
</dbReference>
<reference evidence="10" key="1">
    <citation type="journal article" date="2021" name="PeerJ">
        <title>Extensive microbial diversity within the chicken gut microbiome revealed by metagenomics and culture.</title>
        <authorList>
            <person name="Gilroy R."/>
            <person name="Ravi A."/>
            <person name="Getino M."/>
            <person name="Pursley I."/>
            <person name="Horton D.L."/>
            <person name="Alikhan N.F."/>
            <person name="Baker D."/>
            <person name="Gharbi K."/>
            <person name="Hall N."/>
            <person name="Watson M."/>
            <person name="Adriaenssens E.M."/>
            <person name="Foster-Nyarko E."/>
            <person name="Jarju S."/>
            <person name="Secka A."/>
            <person name="Antonio M."/>
            <person name="Oren A."/>
            <person name="Chaudhuri R.R."/>
            <person name="La Ragione R."/>
            <person name="Hildebrand F."/>
            <person name="Pallen M.J."/>
        </authorList>
    </citation>
    <scope>NUCLEOTIDE SEQUENCE</scope>
    <source>
        <strain evidence="10">1719</strain>
    </source>
</reference>
<comment type="catalytic activity">
    <reaction evidence="1">
        <text>Hydrolysis of terminal non-reducing N-acetyl-D-hexosamine residues in N-acetyl-beta-D-hexosaminides.</text>
        <dbReference type="EC" id="3.2.1.52"/>
    </reaction>
</comment>
<reference evidence="10" key="2">
    <citation type="submission" date="2021-04" db="EMBL/GenBank/DDBJ databases">
        <authorList>
            <person name="Gilroy R."/>
        </authorList>
    </citation>
    <scope>NUCLEOTIDE SEQUENCE</scope>
    <source>
        <strain evidence="10">1719</strain>
    </source>
</reference>
<keyword evidence="7" id="KW-0732">Signal</keyword>
<dbReference type="GO" id="GO:0004563">
    <property type="term" value="F:beta-N-acetylhexosaminidase activity"/>
    <property type="evidence" value="ECO:0007669"/>
    <property type="project" value="UniProtKB-EC"/>
</dbReference>
<dbReference type="Proteomes" id="UP000824156">
    <property type="component" value="Unassembled WGS sequence"/>
</dbReference>
<protein>
    <recommendedName>
        <fullName evidence="3">beta-N-acetylhexosaminidase</fullName>
        <ecNumber evidence="3">3.2.1.52</ecNumber>
    </recommendedName>
</protein>
<name>A0A9D1W8R4_9SPHI</name>
<dbReference type="SUPFAM" id="SSF51445">
    <property type="entry name" value="(Trans)glycosidases"/>
    <property type="match status" value="1"/>
</dbReference>
<comment type="similarity">
    <text evidence="2">Belongs to the glycosyl hydrolase 20 family.</text>
</comment>
<evidence type="ECO:0000313" key="10">
    <source>
        <dbReference type="EMBL" id="HIX54719.1"/>
    </source>
</evidence>
<proteinExistence type="inferred from homology"/>
<dbReference type="InterPro" id="IPR025705">
    <property type="entry name" value="Beta_hexosaminidase_sua/sub"/>
</dbReference>
<dbReference type="Pfam" id="PF02838">
    <property type="entry name" value="Glyco_hydro_20b"/>
    <property type="match status" value="1"/>
</dbReference>
<comment type="caution">
    <text evidence="10">The sequence shown here is derived from an EMBL/GenBank/DDBJ whole genome shotgun (WGS) entry which is preliminary data.</text>
</comment>
<evidence type="ECO:0000256" key="2">
    <source>
        <dbReference type="ARBA" id="ARBA00006285"/>
    </source>
</evidence>
<evidence type="ECO:0000256" key="4">
    <source>
        <dbReference type="ARBA" id="ARBA00022801"/>
    </source>
</evidence>
<evidence type="ECO:0000256" key="3">
    <source>
        <dbReference type="ARBA" id="ARBA00012663"/>
    </source>
</evidence>
<evidence type="ECO:0000259" key="9">
    <source>
        <dbReference type="Pfam" id="PF02838"/>
    </source>
</evidence>
<feature type="domain" description="Beta-hexosaminidase bacterial type N-terminal" evidence="9">
    <location>
        <begin position="25"/>
        <end position="146"/>
    </location>
</feature>
<dbReference type="InterPro" id="IPR029018">
    <property type="entry name" value="Hex-like_dom2"/>
</dbReference>
<dbReference type="PRINTS" id="PR00738">
    <property type="entry name" value="GLHYDRLASE20"/>
</dbReference>
<dbReference type="Pfam" id="PF00728">
    <property type="entry name" value="Glyco_hydro_20"/>
    <property type="match status" value="1"/>
</dbReference>
<dbReference type="GO" id="GO:0030203">
    <property type="term" value="P:glycosaminoglycan metabolic process"/>
    <property type="evidence" value="ECO:0007669"/>
    <property type="project" value="TreeGrafter"/>
</dbReference>
<dbReference type="InterPro" id="IPR015882">
    <property type="entry name" value="HEX_bac_N"/>
</dbReference>